<organism evidence="1">
    <name type="scientific">Oryza barthii</name>
    <dbReference type="NCBI Taxonomy" id="65489"/>
    <lineage>
        <taxon>Eukaryota</taxon>
        <taxon>Viridiplantae</taxon>
        <taxon>Streptophyta</taxon>
        <taxon>Embryophyta</taxon>
        <taxon>Tracheophyta</taxon>
        <taxon>Spermatophyta</taxon>
        <taxon>Magnoliopsida</taxon>
        <taxon>Liliopsida</taxon>
        <taxon>Poales</taxon>
        <taxon>Poaceae</taxon>
        <taxon>BOP clade</taxon>
        <taxon>Oryzoideae</taxon>
        <taxon>Oryzeae</taxon>
        <taxon>Oryzinae</taxon>
        <taxon>Oryza</taxon>
    </lineage>
</organism>
<keyword evidence="2" id="KW-1185">Reference proteome</keyword>
<dbReference type="Proteomes" id="UP000026960">
    <property type="component" value="Chromosome 1"/>
</dbReference>
<reference evidence="1" key="2">
    <citation type="submission" date="2015-03" db="UniProtKB">
        <authorList>
            <consortium name="EnsemblPlants"/>
        </authorList>
    </citation>
    <scope>IDENTIFICATION</scope>
</reference>
<protein>
    <submittedName>
        <fullName evidence="1">Uncharacterized protein</fullName>
    </submittedName>
</protein>
<dbReference type="AlphaFoldDB" id="A0A0D3ENL7"/>
<name>A0A0D3ENL7_9ORYZ</name>
<dbReference type="Gramene" id="OBART01G14990.1">
    <property type="protein sequence ID" value="OBART01G14990.1"/>
    <property type="gene ID" value="OBART01G14990"/>
</dbReference>
<evidence type="ECO:0000313" key="1">
    <source>
        <dbReference type="EnsemblPlants" id="OBART01G14990.1"/>
    </source>
</evidence>
<proteinExistence type="predicted"/>
<dbReference type="EnsemblPlants" id="OBART01G14990.1">
    <property type="protein sequence ID" value="OBART01G14990.1"/>
    <property type="gene ID" value="OBART01G14990"/>
</dbReference>
<accession>A0A0D3ENL7</accession>
<evidence type="ECO:0000313" key="2">
    <source>
        <dbReference type="Proteomes" id="UP000026960"/>
    </source>
</evidence>
<sequence length="82" mass="8869">MPLLEQGVGVSSTMRCHGFEAPDPKLLSHLSVLLSMAPSSSHLYVLMLGGRTIAYPKGLKPQVEIVGQPPTSSRFPAKQRQL</sequence>
<dbReference type="HOGENOM" id="CLU_172114_0_0_1"/>
<reference evidence="1" key="1">
    <citation type="journal article" date="2009" name="Rice">
        <title>De Novo Next Generation Sequencing of Plant Genomes.</title>
        <authorList>
            <person name="Rounsley S."/>
            <person name="Marri P.R."/>
            <person name="Yu Y."/>
            <person name="He R."/>
            <person name="Sisneros N."/>
            <person name="Goicoechea J.L."/>
            <person name="Lee S.J."/>
            <person name="Angelova A."/>
            <person name="Kudrna D."/>
            <person name="Luo M."/>
            <person name="Affourtit J."/>
            <person name="Desany B."/>
            <person name="Knight J."/>
            <person name="Niazi F."/>
            <person name="Egholm M."/>
            <person name="Wing R.A."/>
        </authorList>
    </citation>
    <scope>NUCLEOTIDE SEQUENCE [LARGE SCALE GENOMIC DNA]</scope>
    <source>
        <strain evidence="1">cv. IRGC 105608</strain>
    </source>
</reference>